<protein>
    <submittedName>
        <fullName evidence="2">Uncharacterized protein</fullName>
    </submittedName>
</protein>
<reference evidence="2" key="1">
    <citation type="submission" date="2015-12" db="EMBL/GenBank/DDBJ databases">
        <title>De novo transcriptome assembly of four potential Pierce s Disease insect vectors from Arizona vineyards.</title>
        <authorList>
            <person name="Tassone E.E."/>
        </authorList>
    </citation>
    <scope>NUCLEOTIDE SEQUENCE</scope>
</reference>
<dbReference type="EMBL" id="GEDC01018382">
    <property type="protein sequence ID" value="JAS18916.1"/>
    <property type="molecule type" value="Transcribed_RNA"/>
</dbReference>
<evidence type="ECO:0000256" key="1">
    <source>
        <dbReference type="SAM" id="MobiDB-lite"/>
    </source>
</evidence>
<dbReference type="AlphaFoldDB" id="A0A1B6CZQ1"/>
<feature type="non-terminal residue" evidence="2">
    <location>
        <position position="1"/>
    </location>
</feature>
<name>A0A1B6CZQ1_9HEMI</name>
<sequence length="163" mass="17512">VGTVCVAESVGDAGAVGGGGSGQDCGNYSQSCSNDGDCCGGLLCLKLLQGLVCLSLKSSQQDTQPGPSHLGRETFPGSSHLGREAFPGPSHLGREVFGYENLAAEPSQLLQATHRLAASKTDEVEDRTEGINEKTLRKRSLYDFQDWKNDNRHYILQKEKEVK</sequence>
<accession>A0A1B6CZQ1</accession>
<organism evidence="2">
    <name type="scientific">Clastoptera arizonana</name>
    <name type="common">Arizona spittle bug</name>
    <dbReference type="NCBI Taxonomy" id="38151"/>
    <lineage>
        <taxon>Eukaryota</taxon>
        <taxon>Metazoa</taxon>
        <taxon>Ecdysozoa</taxon>
        <taxon>Arthropoda</taxon>
        <taxon>Hexapoda</taxon>
        <taxon>Insecta</taxon>
        <taxon>Pterygota</taxon>
        <taxon>Neoptera</taxon>
        <taxon>Paraneoptera</taxon>
        <taxon>Hemiptera</taxon>
        <taxon>Auchenorrhyncha</taxon>
        <taxon>Cercopoidea</taxon>
        <taxon>Clastopteridae</taxon>
        <taxon>Clastoptera</taxon>
    </lineage>
</organism>
<proteinExistence type="predicted"/>
<evidence type="ECO:0000313" key="2">
    <source>
        <dbReference type="EMBL" id="JAS18916.1"/>
    </source>
</evidence>
<gene>
    <name evidence="2" type="ORF">g.2780</name>
</gene>
<feature type="region of interest" description="Disordered" evidence="1">
    <location>
        <begin position="60"/>
        <end position="89"/>
    </location>
</feature>